<dbReference type="InterPro" id="IPR017871">
    <property type="entry name" value="ABC_transporter-like_CS"/>
</dbReference>
<feature type="transmembrane region" description="Helical" evidence="13">
    <location>
        <begin position="951"/>
        <end position="972"/>
    </location>
</feature>
<feature type="non-terminal residue" evidence="14">
    <location>
        <position position="1"/>
    </location>
</feature>
<feature type="non-terminal residue" evidence="14">
    <location>
        <position position="1391"/>
    </location>
</feature>
<keyword evidence="3" id="KW-0813">Transport</keyword>
<feature type="compositionally biased region" description="Polar residues" evidence="12">
    <location>
        <begin position="1371"/>
        <end position="1382"/>
    </location>
</feature>
<evidence type="ECO:0000313" key="14">
    <source>
        <dbReference type="EMBL" id="CAB3994039.1"/>
    </source>
</evidence>
<dbReference type="InterPro" id="IPR003593">
    <property type="entry name" value="AAA+_ATPase"/>
</dbReference>
<evidence type="ECO:0000256" key="11">
    <source>
        <dbReference type="ARBA" id="ARBA00047523"/>
    </source>
</evidence>
<dbReference type="GO" id="GO:0005524">
    <property type="term" value="F:ATP binding"/>
    <property type="evidence" value="ECO:0007669"/>
    <property type="project" value="UniProtKB-KW"/>
</dbReference>
<evidence type="ECO:0000256" key="1">
    <source>
        <dbReference type="ARBA" id="ARBA00004128"/>
    </source>
</evidence>
<dbReference type="PROSITE" id="PS50929">
    <property type="entry name" value="ABC_TM1F"/>
    <property type="match status" value="1"/>
</dbReference>
<evidence type="ECO:0000256" key="9">
    <source>
        <dbReference type="ARBA" id="ARBA00023136"/>
    </source>
</evidence>
<dbReference type="PROSITE" id="PS50893">
    <property type="entry name" value="ABC_TRANSPORTER_2"/>
    <property type="match status" value="1"/>
</dbReference>
<dbReference type="SUPFAM" id="SSF52540">
    <property type="entry name" value="P-loop containing nucleoside triphosphate hydrolases"/>
    <property type="match status" value="2"/>
</dbReference>
<proteinExistence type="inferred from homology"/>
<evidence type="ECO:0000256" key="6">
    <source>
        <dbReference type="ARBA" id="ARBA00022741"/>
    </source>
</evidence>
<keyword evidence="9 13" id="KW-0472">Membrane</keyword>
<feature type="region of interest" description="Disordered" evidence="12">
    <location>
        <begin position="1344"/>
        <end position="1391"/>
    </location>
</feature>
<dbReference type="PANTHER" id="PTHR24223">
    <property type="entry name" value="ATP-BINDING CASSETTE SUB-FAMILY C"/>
    <property type="match status" value="1"/>
</dbReference>
<comment type="catalytic activity">
    <reaction evidence="11">
        <text>leukotriene C4(in) + ATP + H2O = leukotriene C4(out) + ADP + phosphate + H(+)</text>
        <dbReference type="Rhea" id="RHEA:38963"/>
        <dbReference type="ChEBI" id="CHEBI:15377"/>
        <dbReference type="ChEBI" id="CHEBI:15378"/>
        <dbReference type="ChEBI" id="CHEBI:30616"/>
        <dbReference type="ChEBI" id="CHEBI:43474"/>
        <dbReference type="ChEBI" id="CHEBI:57973"/>
        <dbReference type="ChEBI" id="CHEBI:456216"/>
    </reaction>
    <physiologicalReaction direction="left-to-right" evidence="11">
        <dbReference type="Rhea" id="RHEA:38964"/>
    </physiologicalReaction>
</comment>
<evidence type="ECO:0000256" key="2">
    <source>
        <dbReference type="ARBA" id="ARBA00009726"/>
    </source>
</evidence>
<dbReference type="Gene3D" id="3.40.50.300">
    <property type="entry name" value="P-loop containing nucleotide triphosphate hydrolases"/>
    <property type="match status" value="2"/>
</dbReference>
<dbReference type="EMBL" id="CACRXK020002379">
    <property type="protein sequence ID" value="CAB3994039.1"/>
    <property type="molecule type" value="Genomic_DNA"/>
</dbReference>
<evidence type="ECO:0000256" key="8">
    <source>
        <dbReference type="ARBA" id="ARBA00022989"/>
    </source>
</evidence>
<evidence type="ECO:0000256" key="10">
    <source>
        <dbReference type="ARBA" id="ARBA00024220"/>
    </source>
</evidence>
<keyword evidence="4 13" id="KW-0812">Transmembrane</keyword>
<evidence type="ECO:0000256" key="13">
    <source>
        <dbReference type="SAM" id="Phobius"/>
    </source>
</evidence>
<feature type="transmembrane region" description="Helical" evidence="13">
    <location>
        <begin position="55"/>
        <end position="73"/>
    </location>
</feature>
<evidence type="ECO:0000256" key="12">
    <source>
        <dbReference type="SAM" id="MobiDB-lite"/>
    </source>
</evidence>
<dbReference type="GO" id="GO:0015431">
    <property type="term" value="F:ABC-type glutathione S-conjugate transporter activity"/>
    <property type="evidence" value="ECO:0007669"/>
    <property type="project" value="UniProtKB-EC"/>
</dbReference>
<evidence type="ECO:0000256" key="7">
    <source>
        <dbReference type="ARBA" id="ARBA00022840"/>
    </source>
</evidence>
<keyword evidence="8 13" id="KW-1133">Transmembrane helix</keyword>
<dbReference type="CDD" id="cd03244">
    <property type="entry name" value="ABCC_MRP_domain2"/>
    <property type="match status" value="1"/>
</dbReference>
<dbReference type="Pfam" id="PF00664">
    <property type="entry name" value="ABC_membrane"/>
    <property type="match status" value="1"/>
</dbReference>
<keyword evidence="6" id="KW-0547">Nucleotide-binding</keyword>
<dbReference type="OrthoDB" id="6500128at2759"/>
<comment type="subcellular location">
    <subcellularLocation>
        <location evidence="1">Vacuole membrane</location>
        <topology evidence="1">Multi-pass membrane protein</topology>
    </subcellularLocation>
</comment>
<evidence type="ECO:0000256" key="3">
    <source>
        <dbReference type="ARBA" id="ARBA00022448"/>
    </source>
</evidence>
<keyword evidence="5" id="KW-0677">Repeat</keyword>
<accession>A0A7D9DUX7</accession>
<organism evidence="14 15">
    <name type="scientific">Paramuricea clavata</name>
    <name type="common">Red gorgonian</name>
    <name type="synonym">Violescent sea-whip</name>
    <dbReference type="NCBI Taxonomy" id="317549"/>
    <lineage>
        <taxon>Eukaryota</taxon>
        <taxon>Metazoa</taxon>
        <taxon>Cnidaria</taxon>
        <taxon>Anthozoa</taxon>
        <taxon>Octocorallia</taxon>
        <taxon>Malacalcyonacea</taxon>
        <taxon>Plexauridae</taxon>
        <taxon>Paramuricea</taxon>
    </lineage>
</organism>
<dbReference type="SMART" id="SM00382">
    <property type="entry name" value="AAA"/>
    <property type="match status" value="1"/>
</dbReference>
<evidence type="ECO:0000256" key="5">
    <source>
        <dbReference type="ARBA" id="ARBA00022737"/>
    </source>
</evidence>
<dbReference type="SUPFAM" id="SSF90123">
    <property type="entry name" value="ABC transporter transmembrane region"/>
    <property type="match status" value="1"/>
</dbReference>
<dbReference type="FunFam" id="3.40.50.300:FF:000074">
    <property type="entry name" value="Multidrug resistance-associated protein 5 isoform 1"/>
    <property type="match status" value="1"/>
</dbReference>
<dbReference type="EC" id="7.6.2.3" evidence="10"/>
<evidence type="ECO:0000313" key="15">
    <source>
        <dbReference type="Proteomes" id="UP001152795"/>
    </source>
</evidence>
<dbReference type="InterPro" id="IPR027417">
    <property type="entry name" value="P-loop_NTPase"/>
</dbReference>
<dbReference type="CDD" id="cd18603">
    <property type="entry name" value="ABC_6TM_MRP1_2_3_6_D2_like"/>
    <property type="match status" value="1"/>
</dbReference>
<dbReference type="FunFam" id="1.20.1560.10:FF:000001">
    <property type="entry name" value="ATP-binding cassette subfamily C member 1"/>
    <property type="match status" value="1"/>
</dbReference>
<sequence>NITQAAVKRKRVFCNKTDDKHRLKLYEQHFGTKIAAKLIEFWCSMLCETSGKLQVLYKVLLILLSLVYHTLATQLRPLKRRKKIEPNNETRKACLKKPQFLISIFSVTFTLNDVLNDKSVDELLDVLELADKYDNATTFEISRKIMHVIKVKHNMNDSEDLAVTLQLSARTRTPCLSFTSAHTFVVKKEDYAETSSGGAVELISDEFWACDLSMSVHNLNKEKRCRNLKLQSRSFVIKPKLPSKTFTTPVLFYKMSTLRLCRNVTRTKRNSAKNRTKIYGHYCASIHTSELYTWKADFSHLLTRAANCLLHFPTQIFQALNSEKGIPNFVKIGDANFVATNACFKTITQYMLQYYSFKAETRVLSIYFIIHGVSKSVFFVANSTTNFKLFLCFFEKIFFEAVFSQFNSIHGQYRYFERLNFYSENEEKYKKMFGRAPRENLIRLGLNNLLGVPVTSLQQLATALANARSCCKRLLRTCNLTPDQAGIKIYNKHEAHVFGKSNRDLDSANRKRTGYGLKRWLNVKMNLRPLEYSAYKLARCGYTLRNGDLSLVPLDIFVSLHMHCDMPPSSFPFHSISARDQSDMCDKKRYQPVQTRILVTHHTRVLPDVDQIIVLKDGIITECGTYSELVSNEGAFSEFLKTYAVELENDDKDKSLVDGMLMDEHGSPLDFKRMVSVVTQQSEVTNEQDAAGQKQEPENKIIEDETMELGHVRFSVLLSYYVALGIGFSVFIFLSLILSTASLVSSQLWLAHWSSSNITDSSENTRFLGIYAGVGIGQAIFVTSSSFLMAYASYRASTALHEKLLVNIMHLALAFFEVTPTGRILNRFSKDIDMVDSVIPAVLQQFLGSSFNVLGVIFIISFTTPVFLAVLFPIALLYFVTQRFYIPSSRQLKRLESVSNSPIYSHFLETIGGVSTLRAYGQEKRFILESDSLVDHNQMSYFPNVSSNRWLGIRLEAIGNFIIFFTALFGVVGRDGIESGLVGLSITVALEVTQRLNWSVLMSSELEARIVAVERINEYSKVEREADWINEECRPPDAWPDKGVIEFERFDLRYRENLDLALRGIECEIKQGEKVGIVGRTGAGKSTMTMALFRVVESAGGRIVIDGIPISQLGVHDLRSRLTIIPQDPVVFTGTLRFNLDPFGQYSDEQLWKALDVTHLKTYVSNLEDGLQHAVSEGGANLSVGQRQLVCLARALLRRTKVLVLDEATAAVDLETDELIQQTIRKEFSDCTVLTIAHRLNTIMDYTRIMVLSSGHIIEFDSPKSLLEKQGAFYGMLKMYGSEDFRRSYIVVSSDIIFTPRHLNVLIMQEICKLGRKSMKNWHYNKSDVNFYNSVKSDSNPFSTYKSTSMDSKTQSSSWLNQPKFQKKRSSSAFANSYNRISNDSKPEEQS</sequence>
<dbReference type="GO" id="GO:0016887">
    <property type="term" value="F:ATP hydrolysis activity"/>
    <property type="evidence" value="ECO:0007669"/>
    <property type="project" value="InterPro"/>
</dbReference>
<dbReference type="Pfam" id="PF00005">
    <property type="entry name" value="ABC_tran"/>
    <property type="match status" value="1"/>
</dbReference>
<feature type="transmembrane region" description="Helical" evidence="13">
    <location>
        <begin position="804"/>
        <end position="825"/>
    </location>
</feature>
<feature type="transmembrane region" description="Helical" evidence="13">
    <location>
        <begin position="717"/>
        <end position="750"/>
    </location>
</feature>
<dbReference type="InterPro" id="IPR036640">
    <property type="entry name" value="ABC1_TM_sf"/>
</dbReference>
<evidence type="ECO:0000256" key="4">
    <source>
        <dbReference type="ARBA" id="ARBA00022692"/>
    </source>
</evidence>
<comment type="caution">
    <text evidence="14">The sequence shown here is derived from an EMBL/GenBank/DDBJ whole genome shotgun (WGS) entry which is preliminary data.</text>
</comment>
<feature type="compositionally biased region" description="Low complexity" evidence="12">
    <location>
        <begin position="1346"/>
        <end position="1358"/>
    </location>
</feature>
<keyword evidence="7" id="KW-0067">ATP-binding</keyword>
<name>A0A7D9DUX7_PARCT</name>
<dbReference type="PROSITE" id="PS00211">
    <property type="entry name" value="ABC_TRANSPORTER_1"/>
    <property type="match status" value="1"/>
</dbReference>
<dbReference type="Gene3D" id="1.20.1560.10">
    <property type="entry name" value="ABC transporter type 1, transmembrane domain"/>
    <property type="match status" value="1"/>
</dbReference>
<dbReference type="InterPro" id="IPR050173">
    <property type="entry name" value="ABC_transporter_C-like"/>
</dbReference>
<feature type="transmembrane region" description="Helical" evidence="13">
    <location>
        <begin position="770"/>
        <end position="792"/>
    </location>
</feature>
<feature type="transmembrane region" description="Helical" evidence="13">
    <location>
        <begin position="853"/>
        <end position="880"/>
    </location>
</feature>
<dbReference type="InterPro" id="IPR003439">
    <property type="entry name" value="ABC_transporter-like_ATP-bd"/>
</dbReference>
<dbReference type="Proteomes" id="UP001152795">
    <property type="component" value="Unassembled WGS sequence"/>
</dbReference>
<comment type="similarity">
    <text evidence="2">Belongs to the ABC transporter superfamily. ABCC family. Conjugate transporter (TC 3.A.1.208) subfamily.</text>
</comment>
<dbReference type="PANTHER" id="PTHR24223:SF443">
    <property type="entry name" value="MULTIDRUG-RESISTANCE LIKE PROTEIN 1, ISOFORM I"/>
    <property type="match status" value="1"/>
</dbReference>
<dbReference type="InterPro" id="IPR011527">
    <property type="entry name" value="ABC1_TM_dom"/>
</dbReference>
<reference evidence="14" key="1">
    <citation type="submission" date="2020-04" db="EMBL/GenBank/DDBJ databases">
        <authorList>
            <person name="Alioto T."/>
            <person name="Alioto T."/>
            <person name="Gomez Garrido J."/>
        </authorList>
    </citation>
    <scope>NUCLEOTIDE SEQUENCE</scope>
    <source>
        <strain evidence="14">A484AB</strain>
    </source>
</reference>
<dbReference type="GO" id="GO:0005774">
    <property type="term" value="C:vacuolar membrane"/>
    <property type="evidence" value="ECO:0007669"/>
    <property type="project" value="UniProtKB-SubCell"/>
</dbReference>
<gene>
    <name evidence="14" type="ORF">PACLA_8A062971</name>
</gene>
<protein>
    <recommendedName>
        <fullName evidence="10">ABC-type glutathione-S-conjugate transporter</fullName>
        <ecNumber evidence="10">7.6.2.3</ecNumber>
    </recommendedName>
</protein>
<keyword evidence="15" id="KW-1185">Reference proteome</keyword>